<feature type="compositionally biased region" description="Polar residues" evidence="1">
    <location>
        <begin position="576"/>
        <end position="593"/>
    </location>
</feature>
<protein>
    <submittedName>
        <fullName evidence="3">Signal transduction histidine kinase</fullName>
    </submittedName>
</protein>
<feature type="transmembrane region" description="Helical" evidence="2">
    <location>
        <begin position="337"/>
        <end position="359"/>
    </location>
</feature>
<reference evidence="3 4" key="1">
    <citation type="submission" date="2020-08" db="EMBL/GenBank/DDBJ databases">
        <title>Sequencing the genomes of 1000 actinobacteria strains.</title>
        <authorList>
            <person name="Klenk H.-P."/>
        </authorList>
    </citation>
    <scope>NUCLEOTIDE SEQUENCE [LARGE SCALE GENOMIC DNA]</scope>
    <source>
        <strain evidence="3 4">DSM 27099</strain>
    </source>
</reference>
<dbReference type="GO" id="GO:0016301">
    <property type="term" value="F:kinase activity"/>
    <property type="evidence" value="ECO:0007669"/>
    <property type="project" value="UniProtKB-KW"/>
</dbReference>
<feature type="region of interest" description="Disordered" evidence="1">
    <location>
        <begin position="571"/>
        <end position="593"/>
    </location>
</feature>
<organism evidence="3 4">
    <name type="scientific">Microbacterium endophyticum</name>
    <dbReference type="NCBI Taxonomy" id="1526412"/>
    <lineage>
        <taxon>Bacteria</taxon>
        <taxon>Bacillati</taxon>
        <taxon>Actinomycetota</taxon>
        <taxon>Actinomycetes</taxon>
        <taxon>Micrococcales</taxon>
        <taxon>Microbacteriaceae</taxon>
        <taxon>Microbacterium</taxon>
    </lineage>
</organism>
<proteinExistence type="predicted"/>
<name>A0A7W4V3Z2_9MICO</name>
<evidence type="ECO:0000313" key="3">
    <source>
        <dbReference type="EMBL" id="MBB2976427.1"/>
    </source>
</evidence>
<feature type="transmembrane region" description="Helical" evidence="2">
    <location>
        <begin position="311"/>
        <end position="331"/>
    </location>
</feature>
<comment type="caution">
    <text evidence="3">The sequence shown here is derived from an EMBL/GenBank/DDBJ whole genome shotgun (WGS) entry which is preliminary data.</text>
</comment>
<feature type="transmembrane region" description="Helical" evidence="2">
    <location>
        <begin position="108"/>
        <end position="134"/>
    </location>
</feature>
<keyword evidence="2" id="KW-1133">Transmembrane helix</keyword>
<keyword evidence="4" id="KW-1185">Reference proteome</keyword>
<feature type="transmembrane region" description="Helical" evidence="2">
    <location>
        <begin position="278"/>
        <end position="299"/>
    </location>
</feature>
<dbReference type="RefSeq" id="WP_165140382.1">
    <property type="nucleotide sequence ID" value="NZ_CP049255.1"/>
</dbReference>
<evidence type="ECO:0000256" key="2">
    <source>
        <dbReference type="SAM" id="Phobius"/>
    </source>
</evidence>
<keyword evidence="3" id="KW-0418">Kinase</keyword>
<feature type="transmembrane region" description="Helical" evidence="2">
    <location>
        <begin position="83"/>
        <end position="102"/>
    </location>
</feature>
<feature type="transmembrane region" description="Helical" evidence="2">
    <location>
        <begin position="21"/>
        <end position="39"/>
    </location>
</feature>
<keyword evidence="3" id="KW-0808">Transferase</keyword>
<dbReference type="AlphaFoldDB" id="A0A7W4V3Z2"/>
<sequence length="593" mass="63632">MSISTAWTLLQRGSVGPLSFHWSYAVLFIPPSVLCLATLESAASTSIFSGVLAATFSILVALGCALIYLAIVKPRSLIATAGYWLSAGIGLGTARVLSAVAVGAEPELFWRFASSTIATVVWIPTISVAAHLVAEAVRMRSEITEMRTRIDEAGEDSVAWERMEWARASAAVDVELLPRLVAIGAQLRIVRMRPTRRAVRRLAADISHVSRRVVRVMSRRAIRPGGLYTASTRASVVIRGIVRDAILRPITYPWGLAALLLSATMFEYPRTDDFQSSVVNIIAIIFLCSCFSIAAAATAGTSERLAAGVQWGSLLLVPVFIVLILLTVGFGEIGTGMLRLAFILPVGSLCAVVVSLLSVTNTRNRALAIELTVAESVLDALEGPQLLGIHDTRRRLALFLHGPVQGRLQAASHTLRLARSKRVPKDMDEVLRDVGVVIEQACDDLRGLGPRVEPHSVTATVLRLREDWTGLISVSSAVCPGVDERSDESTREVIAHLLTDMVTNASRHANADNAELVVDIVESDVIVVCTDDGDGSEAERACSGVVAGVLAERGGTWTVAGVGIGRGARSMARVPMTQSPRTRSENRLNTNVR</sequence>
<dbReference type="EMBL" id="JACHWQ010000006">
    <property type="protein sequence ID" value="MBB2976427.1"/>
    <property type="molecule type" value="Genomic_DNA"/>
</dbReference>
<dbReference type="Gene3D" id="3.30.565.10">
    <property type="entry name" value="Histidine kinase-like ATPase, C-terminal domain"/>
    <property type="match status" value="1"/>
</dbReference>
<evidence type="ECO:0000256" key="1">
    <source>
        <dbReference type="SAM" id="MobiDB-lite"/>
    </source>
</evidence>
<evidence type="ECO:0000313" key="4">
    <source>
        <dbReference type="Proteomes" id="UP000529310"/>
    </source>
</evidence>
<feature type="transmembrane region" description="Helical" evidence="2">
    <location>
        <begin position="51"/>
        <end position="71"/>
    </location>
</feature>
<gene>
    <name evidence="3" type="ORF">FHX49_002002</name>
</gene>
<accession>A0A7W4V3Z2</accession>
<keyword evidence="2" id="KW-0472">Membrane</keyword>
<dbReference type="InterPro" id="IPR036890">
    <property type="entry name" value="HATPase_C_sf"/>
</dbReference>
<dbReference type="Proteomes" id="UP000529310">
    <property type="component" value="Unassembled WGS sequence"/>
</dbReference>
<keyword evidence="2" id="KW-0812">Transmembrane</keyword>